<sequence length="934" mass="106787">MDDSSLVDTPTECGMKLKMHKKVDPTLFKNLEENWLCALHGRHYLHTDVKENKSKFQFDEADIEMKSKEPLVHSYWENTDPTKWKASCYGERKRNFVKGGVLREREGEEEKIEELAEEDNIESQVNLLEAEGSQIRESIEELKAQAEPVAKKNGGRRQFNGLKEEERKQDCLRVWIVPPSGDTMKEFWQSAKIEGEGRFGTIHFFNSLVNDNEDLSWEQLKEALLERYGGWGEGSRYEQLTVLKQLGKEEEYIKSFDYLVAQVPRIPEDQYFAYWFNTYFGPSFGRVWVPLCRGLIAGPEYLTRNLDDWVAVEMNMNVNLNSMRDVSLRFYRSQEYPRLPYYVDLPGSLALPVFERGTNTCLGVIQILTPACDTINYCPQLLNNNQMCRQAQISGFGVARTDGVGTATNETSSLTNHEAGRRGLKDGIRAHLKRIQPVMPLTRGNMLNVARKLKMEMASRRKSYSGMGHQDSRFKSVWTGRGTSNSPGPKNEMVYKGRHGPRDKGIRRLPYQELIDRRQKRLCFKCRGPYHPSHMCPDKQIKIMILEEGNTQNEAKTDADVIEGNYSVSSFQSLVEDKSTHAHTLKLRGKIKEEHENTRNMKVLMGDGHLTQTKGLCHGLEVELEGENFKLDAHLFELQDIDMIPGISWLASLREILVDWGDQVMKIKIPEGIRILKGMMHSKNVPTALKVMIEDKSEIQGKDMFELSPKQRPQGTTSSAIKGTCNHVAARGRACQCTPLSLSLSQKRNEIERQSNIVGKEERCFLACVMISIDKFPILMIEERLDKLRGPLRVLGNAFQVDNAPSTFQALVNEVFSHLEEILGILRSHQLYINKKKCLFGQKSVEDLGHIIFQEGMGVDLAKVRSAQDGKPLMDLTKKDAFCWNASAQQAFEELKTRILATRSIWKAGDRWSRRAIDEATWEDDIVLRSQFPT</sequence>
<dbReference type="Gene3D" id="3.30.70.270">
    <property type="match status" value="1"/>
</dbReference>
<name>A0AAQ3P4K5_VIGMU</name>
<keyword evidence="4" id="KW-1185">Reference proteome</keyword>
<organism evidence="3 4">
    <name type="scientific">Vigna mungo</name>
    <name type="common">Black gram</name>
    <name type="synonym">Phaseolus mungo</name>
    <dbReference type="NCBI Taxonomy" id="3915"/>
    <lineage>
        <taxon>Eukaryota</taxon>
        <taxon>Viridiplantae</taxon>
        <taxon>Streptophyta</taxon>
        <taxon>Embryophyta</taxon>
        <taxon>Tracheophyta</taxon>
        <taxon>Spermatophyta</taxon>
        <taxon>Magnoliopsida</taxon>
        <taxon>eudicotyledons</taxon>
        <taxon>Gunneridae</taxon>
        <taxon>Pentapetalae</taxon>
        <taxon>rosids</taxon>
        <taxon>fabids</taxon>
        <taxon>Fabales</taxon>
        <taxon>Fabaceae</taxon>
        <taxon>Papilionoideae</taxon>
        <taxon>50 kb inversion clade</taxon>
        <taxon>NPAAA clade</taxon>
        <taxon>indigoferoid/millettioid clade</taxon>
        <taxon>Phaseoleae</taxon>
        <taxon>Vigna</taxon>
    </lineage>
</organism>
<evidence type="ECO:0000313" key="3">
    <source>
        <dbReference type="EMBL" id="WVZ21510.1"/>
    </source>
</evidence>
<reference evidence="3 4" key="1">
    <citation type="journal article" date="2023" name="Life. Sci Alliance">
        <title>Evolutionary insights into 3D genome organization and epigenetic landscape of Vigna mungo.</title>
        <authorList>
            <person name="Junaid A."/>
            <person name="Singh B."/>
            <person name="Bhatia S."/>
        </authorList>
    </citation>
    <scope>NUCLEOTIDE SEQUENCE [LARGE SCALE GENOMIC DNA]</scope>
    <source>
        <strain evidence="3">Urdbean</strain>
    </source>
</reference>
<evidence type="ECO:0008006" key="5">
    <source>
        <dbReference type="Google" id="ProtNLM"/>
    </source>
</evidence>
<accession>A0AAQ3P4K5</accession>
<feature type="region of interest" description="Disordered" evidence="2">
    <location>
        <begin position="461"/>
        <end position="505"/>
    </location>
</feature>
<evidence type="ECO:0000256" key="1">
    <source>
        <dbReference type="SAM" id="Coils"/>
    </source>
</evidence>
<evidence type="ECO:0000313" key="4">
    <source>
        <dbReference type="Proteomes" id="UP001374535"/>
    </source>
</evidence>
<dbReference type="InterPro" id="IPR043502">
    <property type="entry name" value="DNA/RNA_pol_sf"/>
</dbReference>
<dbReference type="AlphaFoldDB" id="A0AAQ3P4K5"/>
<dbReference type="EMBL" id="CP144699">
    <property type="protein sequence ID" value="WVZ21510.1"/>
    <property type="molecule type" value="Genomic_DNA"/>
</dbReference>
<gene>
    <name evidence="3" type="ORF">V8G54_008832</name>
</gene>
<dbReference type="SUPFAM" id="SSF56672">
    <property type="entry name" value="DNA/RNA polymerases"/>
    <property type="match status" value="1"/>
</dbReference>
<evidence type="ECO:0000256" key="2">
    <source>
        <dbReference type="SAM" id="MobiDB-lite"/>
    </source>
</evidence>
<dbReference type="InterPro" id="IPR021109">
    <property type="entry name" value="Peptidase_aspartic_dom_sf"/>
</dbReference>
<protein>
    <recommendedName>
        <fullName evidence="5">Retrotransposon gag domain-containing protein</fullName>
    </recommendedName>
</protein>
<proteinExistence type="predicted"/>
<dbReference type="Pfam" id="PF08284">
    <property type="entry name" value="RVP_2"/>
    <property type="match status" value="1"/>
</dbReference>
<dbReference type="Proteomes" id="UP001374535">
    <property type="component" value="Chromosome 2"/>
</dbReference>
<feature type="coiled-coil region" evidence="1">
    <location>
        <begin position="98"/>
        <end position="145"/>
    </location>
</feature>
<dbReference type="InterPro" id="IPR043128">
    <property type="entry name" value="Rev_trsase/Diguanyl_cyclase"/>
</dbReference>
<keyword evidence="1" id="KW-0175">Coiled coil</keyword>
<dbReference type="Gene3D" id="2.40.70.10">
    <property type="entry name" value="Acid Proteases"/>
    <property type="match status" value="1"/>
</dbReference>